<proteinExistence type="predicted"/>
<dbReference type="Gene3D" id="3.20.20.140">
    <property type="entry name" value="Metal-dependent hydrolases"/>
    <property type="match status" value="2"/>
</dbReference>
<gene>
    <name evidence="2" type="ORF">B9479_008212</name>
</gene>
<accession>A0A5D3AMK6</accession>
<keyword evidence="3" id="KW-1185">Reference proteome</keyword>
<dbReference type="InterPro" id="IPR011059">
    <property type="entry name" value="Metal-dep_hydrolase_composite"/>
</dbReference>
<dbReference type="GO" id="GO:0016810">
    <property type="term" value="F:hydrolase activity, acting on carbon-nitrogen (but not peptide) bonds"/>
    <property type="evidence" value="ECO:0007669"/>
    <property type="project" value="InterPro"/>
</dbReference>
<comment type="caution">
    <text evidence="2">The sequence shown here is derived from an EMBL/GenBank/DDBJ whole genome shotgun (WGS) entry which is preliminary data.</text>
</comment>
<protein>
    <recommendedName>
        <fullName evidence="1">Amidohydrolase 3 domain-containing protein</fullName>
    </recommendedName>
</protein>
<dbReference type="PANTHER" id="PTHR22642:SF2">
    <property type="entry name" value="PROTEIN LONG AFTER FAR-RED 3"/>
    <property type="match status" value="1"/>
</dbReference>
<dbReference type="PANTHER" id="PTHR22642">
    <property type="entry name" value="IMIDAZOLONEPROPIONASE"/>
    <property type="match status" value="1"/>
</dbReference>
<dbReference type="InterPro" id="IPR032466">
    <property type="entry name" value="Metal_Hydrolase"/>
</dbReference>
<dbReference type="Pfam" id="PF07969">
    <property type="entry name" value="Amidohydro_3"/>
    <property type="match status" value="1"/>
</dbReference>
<feature type="domain" description="Amidohydrolase 3" evidence="1">
    <location>
        <begin position="50"/>
        <end position="480"/>
    </location>
</feature>
<dbReference type="InterPro" id="IPR013108">
    <property type="entry name" value="Amidohydro_3"/>
</dbReference>
<dbReference type="Gene3D" id="2.30.40.10">
    <property type="entry name" value="Urease, subunit C, domain 1"/>
    <property type="match status" value="1"/>
</dbReference>
<evidence type="ECO:0000259" key="1">
    <source>
        <dbReference type="Pfam" id="PF07969"/>
    </source>
</evidence>
<organism evidence="2 3">
    <name type="scientific">Cryptococcus floricola</name>
    <dbReference type="NCBI Taxonomy" id="2591691"/>
    <lineage>
        <taxon>Eukaryota</taxon>
        <taxon>Fungi</taxon>
        <taxon>Dikarya</taxon>
        <taxon>Basidiomycota</taxon>
        <taxon>Agaricomycotina</taxon>
        <taxon>Tremellomycetes</taxon>
        <taxon>Tremellales</taxon>
        <taxon>Cryptococcaceae</taxon>
        <taxon>Cryptococcus</taxon>
    </lineage>
</organism>
<dbReference type="Gene3D" id="3.10.310.70">
    <property type="match status" value="1"/>
</dbReference>
<feature type="non-terminal residue" evidence="2">
    <location>
        <position position="548"/>
    </location>
</feature>
<evidence type="ECO:0000313" key="2">
    <source>
        <dbReference type="EMBL" id="TYJ51230.1"/>
    </source>
</evidence>
<dbReference type="AlphaFoldDB" id="A0A5D3AMK6"/>
<sequence>MPTTLIRNAHLVGYPTGSTYSVFVKDGTVTSITETGSHEEEADEIINVNDLDAQWVSPSLIDWHTHTTLNALHSHRLDLQTAKSAQDVLDRVLDAFDDPKYAAVKGCSDFTGINMRNASWPDPEVLTRQALDKISTKRPIYLFFNGYHSICANSVGLELGGYEPEGHSGYLFEDEAFAMARVIGKVDVDAMDEWVWDESRYAASLGVTEIVDLEWDFGIPNWQRRYAKGFRSLRVHVGMYTEHLQHSINLSLKTGDPVPNTNGLITVGPFKIVTDGSLGSQTAFCHDAYPGTPGNFGMKTYEPEELGVLVKRGADNGFKVAIHAIGDHANQLTLQTLARAEAILPGSTIEHAQLLSHSDLALFKSLGITASIQPCHLVDDRDLCHKFWPGREGRAYAFRWLVDAGIPIKMGSDCPVAPLQPWEAMAVAITRAGAGDEENPFCKEQIIDLENGKSKLEVGDRADLLIISNDPLSCDAAGLRAMKLCRTLPIFRLSLTLSPPFATSTKSPSLIVPAEARPDKISHDDAISVRYVDLPPSADGFFHFTQTI</sequence>
<dbReference type="SUPFAM" id="SSF51338">
    <property type="entry name" value="Composite domain of metallo-dependent hydrolases"/>
    <property type="match status" value="1"/>
</dbReference>
<evidence type="ECO:0000313" key="3">
    <source>
        <dbReference type="Proteomes" id="UP000322245"/>
    </source>
</evidence>
<dbReference type="EMBL" id="NIDF01000322">
    <property type="protein sequence ID" value="TYJ51230.1"/>
    <property type="molecule type" value="Genomic_DNA"/>
</dbReference>
<reference evidence="2 3" key="1">
    <citation type="submission" date="2017-05" db="EMBL/GenBank/DDBJ databases">
        <title>The Genome Sequence of Tsuchiyaea wingfieldii DSM 27421.</title>
        <authorList>
            <person name="Cuomo C."/>
            <person name="Passer A."/>
            <person name="Billmyre B."/>
            <person name="Heitman J."/>
        </authorList>
    </citation>
    <scope>NUCLEOTIDE SEQUENCE [LARGE SCALE GENOMIC DNA]</scope>
    <source>
        <strain evidence="2 3">DSM 27421</strain>
    </source>
</reference>
<dbReference type="SUPFAM" id="SSF51556">
    <property type="entry name" value="Metallo-dependent hydrolases"/>
    <property type="match status" value="1"/>
</dbReference>
<dbReference type="Proteomes" id="UP000322245">
    <property type="component" value="Unassembled WGS sequence"/>
</dbReference>
<name>A0A5D3AMK6_9TREE</name>